<reference evidence="1" key="1">
    <citation type="submission" date="2019-10" db="EMBL/GenBank/DDBJ databases">
        <authorList>
            <consortium name="DOE Joint Genome Institute"/>
            <person name="Kuo A."/>
            <person name="Miyauchi S."/>
            <person name="Kiss E."/>
            <person name="Drula E."/>
            <person name="Kohler A."/>
            <person name="Sanchez-Garcia M."/>
            <person name="Andreopoulos B."/>
            <person name="Barry K.W."/>
            <person name="Bonito G."/>
            <person name="Buee M."/>
            <person name="Carver A."/>
            <person name="Chen C."/>
            <person name="Cichocki N."/>
            <person name="Clum A."/>
            <person name="Culley D."/>
            <person name="Crous P.W."/>
            <person name="Fauchery L."/>
            <person name="Girlanda M."/>
            <person name="Hayes R."/>
            <person name="Keri Z."/>
            <person name="Labutti K."/>
            <person name="Lipzen A."/>
            <person name="Lombard V."/>
            <person name="Magnuson J."/>
            <person name="Maillard F."/>
            <person name="Morin E."/>
            <person name="Murat C."/>
            <person name="Nolan M."/>
            <person name="Ohm R."/>
            <person name="Pangilinan J."/>
            <person name="Pereira M."/>
            <person name="Perotto S."/>
            <person name="Peter M."/>
            <person name="Riley R."/>
            <person name="Sitrit Y."/>
            <person name="Stielow B."/>
            <person name="Szollosi G."/>
            <person name="Zifcakova L."/>
            <person name="Stursova M."/>
            <person name="Spatafora J.W."/>
            <person name="Tedersoo L."/>
            <person name="Vaario L.-M."/>
            <person name="Yamada A."/>
            <person name="Yan M."/>
            <person name="Wang P."/>
            <person name="Xu J."/>
            <person name="Bruns T."/>
            <person name="Baldrian P."/>
            <person name="Vilgalys R."/>
            <person name="Henrissat B."/>
            <person name="Grigoriev I.V."/>
            <person name="Hibbett D."/>
            <person name="Nagy L.G."/>
            <person name="Martin F.M."/>
        </authorList>
    </citation>
    <scope>NUCLEOTIDE SEQUENCE</scope>
    <source>
        <strain evidence="1">P2</strain>
    </source>
</reference>
<proteinExistence type="predicted"/>
<evidence type="ECO:0000313" key="2">
    <source>
        <dbReference type="Proteomes" id="UP000886501"/>
    </source>
</evidence>
<accession>A0ACB6ZPI9</accession>
<dbReference type="EMBL" id="MU117974">
    <property type="protein sequence ID" value="KAF9651591.1"/>
    <property type="molecule type" value="Genomic_DNA"/>
</dbReference>
<sequence>MRLQIDTSPRAVQQSASRQQSARGFSPSPSLSEDGDPDYVLAMHDFTPDHRNATCLAFHAGQVIHVLNRDPSGWWDGEVDGRRGWFPSNYVATTAVATSLTEEVFPGAESPHNVPTSSGAWSNPSSPKRATPSGKGHRQSASESIVSDADAYCPSIMVSLLHALSLLQNAIRSERLAHFQPSTACIISCVRSILATSGCLSRDAVVLRRHPLLAEQRKRILSDLASLVSQAKIASAGNLDEMHQAIESDALMRLGGRVFARVRKFLIFAVQCGVELPEGDEDEGSTAGPSSATESRRRLPREPIVDNGDTSNDDDDDDEDDTYRRKTPVIARTTNGIVHRPVFSRFQTTSSQATPRAALRTKSMGDLRNNKSASKVTSPSSPLRSPLRSPRHMSPTPLRPAPPPPNHQRGPSSSSMSSFSSVSSVESVKTPATPKFPNGPCTVAEVIETLRNTHDQYLSTIAAFIGHAHSHSRTSHASSTGHMLELVREVVEMVCRLLTIVDGVMKHPGIPTPKILNLKAAKHGLYNVTSSLAESVRVLTSGASGEERSEEDEKAGLLKSATDALKAGSDCVNEVKKCLSLSVVDEPIILQLPVPGKLVPGPPGISKRPELHQDSQNINRLTLEIDEDATVQSDLPPLMSPQQPFVESEIATADDEAVPPPEIPPGGRDSACSIHSTHGRKAPPSPLVFSSEPVAPTLPSPASLARTDDDGTTWEGSHNLHGRPSQDTTRSGRTTPRYTRSEFDTRLLLSHDYSLEDVAYNKDGVLVGASLECLVEKMTPHDNIVEPAFSAVFFMTFRMFSTPQELVASVIKRYNLLPPTGLSDEDLYVWQQRKGVPVRLRTANFLKLWLETYWRSGTDDAVLGTLMAFTRDALAVMFPNPSQRVMELIILRSQQTNSIISPRADRSKDAGMPLNPPSAGLSSDIPRPIMTKTLLTQLRTRGFNVISPLDFDALELARQLTIMESKLYCAITAEEILEAGKEAPRGAATPNPNVKAVTSLSTAITGWVAETILDETDAKKRTALVKFFIKLADRCNTLNNFSTSRAILAALDSSTISRLQQTWTGLPQKYKLQFEGLRKLADHARNYSEYRGRLRNTSPPAVPFLGLYLTDLTFCREGNPSTRPSPTAPEKKLINFNKYHKLARIVQDMQRFQVSYNLKEIPEVHEYLKFALEKSKRQGDLQDLYRRSLLIEPRQPADTPPTSDVRQLFSWATRQPSALTPTSA</sequence>
<reference evidence="1" key="2">
    <citation type="journal article" date="2020" name="Nat. Commun.">
        <title>Large-scale genome sequencing of mycorrhizal fungi provides insights into the early evolution of symbiotic traits.</title>
        <authorList>
            <person name="Miyauchi S."/>
            <person name="Kiss E."/>
            <person name="Kuo A."/>
            <person name="Drula E."/>
            <person name="Kohler A."/>
            <person name="Sanchez-Garcia M."/>
            <person name="Morin E."/>
            <person name="Andreopoulos B."/>
            <person name="Barry K.W."/>
            <person name="Bonito G."/>
            <person name="Buee M."/>
            <person name="Carver A."/>
            <person name="Chen C."/>
            <person name="Cichocki N."/>
            <person name="Clum A."/>
            <person name="Culley D."/>
            <person name="Crous P.W."/>
            <person name="Fauchery L."/>
            <person name="Girlanda M."/>
            <person name="Hayes R.D."/>
            <person name="Keri Z."/>
            <person name="LaButti K."/>
            <person name="Lipzen A."/>
            <person name="Lombard V."/>
            <person name="Magnuson J."/>
            <person name="Maillard F."/>
            <person name="Murat C."/>
            <person name="Nolan M."/>
            <person name="Ohm R.A."/>
            <person name="Pangilinan J."/>
            <person name="Pereira M.F."/>
            <person name="Perotto S."/>
            <person name="Peter M."/>
            <person name="Pfister S."/>
            <person name="Riley R."/>
            <person name="Sitrit Y."/>
            <person name="Stielow J.B."/>
            <person name="Szollosi G."/>
            <person name="Zifcakova L."/>
            <person name="Stursova M."/>
            <person name="Spatafora J.W."/>
            <person name="Tedersoo L."/>
            <person name="Vaario L.M."/>
            <person name="Yamada A."/>
            <person name="Yan M."/>
            <person name="Wang P."/>
            <person name="Xu J."/>
            <person name="Bruns T."/>
            <person name="Baldrian P."/>
            <person name="Vilgalys R."/>
            <person name="Dunand C."/>
            <person name="Henrissat B."/>
            <person name="Grigoriev I.V."/>
            <person name="Hibbett D."/>
            <person name="Nagy L.G."/>
            <person name="Martin F.M."/>
        </authorList>
    </citation>
    <scope>NUCLEOTIDE SEQUENCE</scope>
    <source>
        <strain evidence="1">P2</strain>
    </source>
</reference>
<name>A0ACB6ZPI9_THEGA</name>
<gene>
    <name evidence="1" type="ORF">BDM02DRAFT_3154197</name>
</gene>
<protein>
    <submittedName>
        <fullName evidence="1">Ras GEF</fullName>
    </submittedName>
</protein>
<evidence type="ECO:0000313" key="1">
    <source>
        <dbReference type="EMBL" id="KAF9651591.1"/>
    </source>
</evidence>
<dbReference type="Proteomes" id="UP000886501">
    <property type="component" value="Unassembled WGS sequence"/>
</dbReference>
<organism evidence="1 2">
    <name type="scientific">Thelephora ganbajun</name>
    <name type="common">Ganba fungus</name>
    <dbReference type="NCBI Taxonomy" id="370292"/>
    <lineage>
        <taxon>Eukaryota</taxon>
        <taxon>Fungi</taxon>
        <taxon>Dikarya</taxon>
        <taxon>Basidiomycota</taxon>
        <taxon>Agaricomycotina</taxon>
        <taxon>Agaricomycetes</taxon>
        <taxon>Thelephorales</taxon>
        <taxon>Thelephoraceae</taxon>
        <taxon>Thelephora</taxon>
    </lineage>
</organism>
<comment type="caution">
    <text evidence="1">The sequence shown here is derived from an EMBL/GenBank/DDBJ whole genome shotgun (WGS) entry which is preliminary data.</text>
</comment>
<keyword evidence="2" id="KW-1185">Reference proteome</keyword>